<evidence type="ECO:0000259" key="2">
    <source>
        <dbReference type="PROSITE" id="PS51880"/>
    </source>
</evidence>
<keyword evidence="1" id="KW-0547">Nucleotide-binding</keyword>
<dbReference type="InterPro" id="IPR004095">
    <property type="entry name" value="TGS"/>
</dbReference>
<keyword evidence="1" id="KW-0342">GTP-binding</keyword>
<dbReference type="InterPro" id="IPR031662">
    <property type="entry name" value="GTP-binding_2"/>
</dbReference>
<proteinExistence type="predicted"/>
<dbReference type="Pfam" id="PF16897">
    <property type="entry name" value="MMR_HSR1_Xtn"/>
    <property type="match status" value="1"/>
</dbReference>
<dbReference type="SUPFAM" id="SSF81271">
    <property type="entry name" value="TGS-like"/>
    <property type="match status" value="1"/>
</dbReference>
<organism evidence="3">
    <name type="scientific">Ignisphaera aggregans</name>
    <dbReference type="NCBI Taxonomy" id="334771"/>
    <lineage>
        <taxon>Archaea</taxon>
        <taxon>Thermoproteota</taxon>
        <taxon>Thermoprotei</taxon>
        <taxon>Desulfurococcales</taxon>
        <taxon>Desulfurococcaceae</taxon>
        <taxon>Ignisphaera</taxon>
    </lineage>
</organism>
<feature type="domain" description="TGS" evidence="2">
    <location>
        <begin position="310"/>
        <end position="384"/>
    </location>
</feature>
<dbReference type="InterPro" id="IPR006073">
    <property type="entry name" value="GTP-bd"/>
</dbReference>
<dbReference type="PANTHER" id="PTHR43127">
    <property type="entry name" value="DEVELOPMENTALLY-REGULATED GTP-BINDING PROTEIN 2"/>
    <property type="match status" value="1"/>
</dbReference>
<evidence type="ECO:0000313" key="3">
    <source>
        <dbReference type="EMBL" id="HGQ63796.1"/>
    </source>
</evidence>
<dbReference type="EMBL" id="DTBD01000006">
    <property type="protein sequence ID" value="HGQ63796.1"/>
    <property type="molecule type" value="Genomic_DNA"/>
</dbReference>
<dbReference type="PROSITE" id="PS51880">
    <property type="entry name" value="TGS"/>
    <property type="match status" value="1"/>
</dbReference>
<dbReference type="GO" id="GO:0003924">
    <property type="term" value="F:GTPase activity"/>
    <property type="evidence" value="ECO:0007669"/>
    <property type="project" value="InterPro"/>
</dbReference>
<dbReference type="InterPro" id="IPR045001">
    <property type="entry name" value="DRG"/>
</dbReference>
<comment type="caution">
    <text evidence="3">The sequence shown here is derived from an EMBL/GenBank/DDBJ whole genome shotgun (WGS) entry which is preliminary data.</text>
</comment>
<gene>
    <name evidence="3" type="ORF">ENU08_00915</name>
</gene>
<dbReference type="Pfam" id="PF02824">
    <property type="entry name" value="TGS"/>
    <property type="match status" value="1"/>
</dbReference>
<sequence length="386" mass="43642">MVTNLPAEAKAKFVKYMEAKTPEEKLRALEEFLATVPKHKGTENLVRWARRRMSELREEMEEKKRKKSGGGGITFFVEKEGAAQILVLGLTKVGKSTFLKALTNANADISDVPYTTKFPVIGMLQYEDIQFQIIEAPAVIPEGGGWNTRVVGLAKNSDGLVIMLDASRDVEQDFNLINSFLEDHGLYIVKPRGYVNIERSYSGGIRFVYYGRLLCTEEEVIKLLNTYRIYHGIVKVFGEVDIDVVEKSLFESIIYKPTIVLINKIDLDSSGYSHRKAREFIPPEIPVTSISALKKIGLENIGQLIFKTLDLVRIYTKPPIGKPSVKPLVVKRGTTVIDVAKIIHKDLYEKFAYARIWGSSAKYPGQRVGPYHVLEDRDIVEINMRK</sequence>
<dbReference type="Pfam" id="PF01926">
    <property type="entry name" value="MMR_HSR1"/>
    <property type="match status" value="1"/>
</dbReference>
<dbReference type="Gene3D" id="3.40.50.300">
    <property type="entry name" value="P-loop containing nucleotide triphosphate hydrolases"/>
    <property type="match status" value="1"/>
</dbReference>
<dbReference type="Gene3D" id="3.10.20.30">
    <property type="match status" value="1"/>
</dbReference>
<dbReference type="PRINTS" id="PR00326">
    <property type="entry name" value="GTP1OBG"/>
</dbReference>
<dbReference type="AlphaFoldDB" id="A0A7C4JII5"/>
<name>A0A7C4JII5_9CREN</name>
<dbReference type="SUPFAM" id="SSF52540">
    <property type="entry name" value="P-loop containing nucleoside triphosphate hydrolases"/>
    <property type="match status" value="1"/>
</dbReference>
<dbReference type="GO" id="GO:0005525">
    <property type="term" value="F:GTP binding"/>
    <property type="evidence" value="ECO:0007669"/>
    <property type="project" value="UniProtKB-KW"/>
</dbReference>
<dbReference type="InterPro" id="IPR012676">
    <property type="entry name" value="TGS-like"/>
</dbReference>
<dbReference type="CDD" id="cd01666">
    <property type="entry name" value="TGS_DRG"/>
    <property type="match status" value="1"/>
</dbReference>
<reference evidence="3" key="1">
    <citation type="journal article" date="2020" name="mSystems">
        <title>Genome- and Community-Level Interaction Insights into Carbon Utilization and Element Cycling Functions of Hydrothermarchaeota in Hydrothermal Sediment.</title>
        <authorList>
            <person name="Zhou Z."/>
            <person name="Liu Y."/>
            <person name="Xu W."/>
            <person name="Pan J."/>
            <person name="Luo Z.H."/>
            <person name="Li M."/>
        </authorList>
    </citation>
    <scope>NUCLEOTIDE SEQUENCE [LARGE SCALE GENOMIC DNA]</scope>
    <source>
        <strain evidence="3">SpSt-637</strain>
    </source>
</reference>
<protein>
    <submittedName>
        <fullName evidence="3">TGS domain-containing protein</fullName>
    </submittedName>
</protein>
<accession>A0A7C4JII5</accession>
<dbReference type="InterPro" id="IPR027417">
    <property type="entry name" value="P-loop_NTPase"/>
</dbReference>
<evidence type="ECO:0000256" key="1">
    <source>
        <dbReference type="ARBA" id="ARBA00023134"/>
    </source>
</evidence>
<dbReference type="InterPro" id="IPR012675">
    <property type="entry name" value="Beta-grasp_dom_sf"/>
</dbReference>